<dbReference type="PANTHER" id="PTHR34614">
    <property type="match status" value="1"/>
</dbReference>
<keyword evidence="3" id="KW-1185">Reference proteome</keyword>
<dbReference type="AlphaFoldDB" id="A0A176RW42"/>
<accession>A0A176RW42</accession>
<proteinExistence type="predicted"/>
<keyword evidence="1" id="KW-0812">Transmembrane</keyword>
<evidence type="ECO:0000313" key="2">
    <source>
        <dbReference type="EMBL" id="OAD19954.1"/>
    </source>
</evidence>
<comment type="caution">
    <text evidence="2">The sequence shown here is derived from an EMBL/GenBank/DDBJ whole genome shotgun (WGS) entry which is preliminary data.</text>
</comment>
<evidence type="ECO:0000256" key="1">
    <source>
        <dbReference type="SAM" id="Phobius"/>
    </source>
</evidence>
<name>A0A176RW42_9GAMM</name>
<dbReference type="EMBL" id="LUTY01002598">
    <property type="protein sequence ID" value="OAD19954.1"/>
    <property type="molecule type" value="Genomic_DNA"/>
</dbReference>
<keyword evidence="1" id="KW-1133">Transmembrane helix</keyword>
<sequence length="160" mass="18472">MTQFAVESAIEGASDYLSYEIIEHSITESKQIGRGKPNPKTRYIEKISTTYKLSWQRNKTAIKTAAITDGIFPLVDNTDKSAVDVLKTYKQQPYLEKRHSTLKTVEGVSPIYFKKPERIEAMLFLYFMALMIISLVERNLRKNRFQELLTEQQASVELET</sequence>
<feature type="transmembrane region" description="Helical" evidence="1">
    <location>
        <begin position="119"/>
        <end position="136"/>
    </location>
</feature>
<dbReference type="Proteomes" id="UP000076962">
    <property type="component" value="Unassembled WGS sequence"/>
</dbReference>
<organism evidence="2 3">
    <name type="scientific">Candidatus Thiomargarita nelsonii</name>
    <dbReference type="NCBI Taxonomy" id="1003181"/>
    <lineage>
        <taxon>Bacteria</taxon>
        <taxon>Pseudomonadati</taxon>
        <taxon>Pseudomonadota</taxon>
        <taxon>Gammaproteobacteria</taxon>
        <taxon>Thiotrichales</taxon>
        <taxon>Thiotrichaceae</taxon>
        <taxon>Thiomargarita</taxon>
    </lineage>
</organism>
<gene>
    <name evidence="2" type="ORF">THIOM_004370</name>
</gene>
<dbReference type="PANTHER" id="PTHR34614:SF2">
    <property type="entry name" value="TRANSPOSASE IS4-LIKE DOMAIN-CONTAINING PROTEIN"/>
    <property type="match status" value="1"/>
</dbReference>
<reference evidence="2 3" key="1">
    <citation type="submission" date="2016-05" db="EMBL/GenBank/DDBJ databases">
        <title>Single-cell genome of chain-forming Candidatus Thiomargarita nelsonii and comparison to other large sulfur-oxidizing bacteria.</title>
        <authorList>
            <person name="Winkel M."/>
            <person name="Salman V."/>
            <person name="Woyke T."/>
            <person name="Schulz-Vogt H."/>
            <person name="Richter M."/>
            <person name="Flood B."/>
            <person name="Bailey J."/>
            <person name="Amann R."/>
            <person name="Mussmann M."/>
        </authorList>
    </citation>
    <scope>NUCLEOTIDE SEQUENCE [LARGE SCALE GENOMIC DNA]</scope>
    <source>
        <strain evidence="2 3">THI036</strain>
    </source>
</reference>
<evidence type="ECO:0000313" key="3">
    <source>
        <dbReference type="Proteomes" id="UP000076962"/>
    </source>
</evidence>
<protein>
    <submittedName>
        <fullName evidence="2">Transposase (IS4 family protein)</fullName>
    </submittedName>
</protein>
<keyword evidence="1" id="KW-0472">Membrane</keyword>